<sequence>MKYNIFARHRGKVTLVNTQLTEQDATDQVNVLNLLNDEGEIYYKLPAKVVEIETTNNSVTKH</sequence>
<gene>
    <name evidence="1" type="ORF">SAMN05661044_05653</name>
</gene>
<name>A0A1H7ZYJ5_OLID1</name>
<evidence type="ECO:0000313" key="2">
    <source>
        <dbReference type="Proteomes" id="UP000199421"/>
    </source>
</evidence>
<organism evidence="1 2">
    <name type="scientific">Olivibacter domesticus</name>
    <name type="common">Pseudosphingobacterium domesticum</name>
    <dbReference type="NCBI Taxonomy" id="407022"/>
    <lineage>
        <taxon>Bacteria</taxon>
        <taxon>Pseudomonadati</taxon>
        <taxon>Bacteroidota</taxon>
        <taxon>Sphingobacteriia</taxon>
        <taxon>Sphingobacteriales</taxon>
        <taxon>Sphingobacteriaceae</taxon>
        <taxon>Olivibacter</taxon>
    </lineage>
</organism>
<dbReference type="Proteomes" id="UP000199421">
    <property type="component" value="Unassembled WGS sequence"/>
</dbReference>
<dbReference type="AlphaFoldDB" id="A0A1H7ZYJ5"/>
<keyword evidence="2" id="KW-1185">Reference proteome</keyword>
<proteinExistence type="predicted"/>
<dbReference type="EMBL" id="FOAF01000021">
    <property type="protein sequence ID" value="SEM62407.1"/>
    <property type="molecule type" value="Genomic_DNA"/>
</dbReference>
<evidence type="ECO:0000313" key="1">
    <source>
        <dbReference type="EMBL" id="SEM62407.1"/>
    </source>
</evidence>
<reference evidence="2" key="1">
    <citation type="submission" date="2016-10" db="EMBL/GenBank/DDBJ databases">
        <authorList>
            <person name="Varghese N."/>
            <person name="Submissions S."/>
        </authorList>
    </citation>
    <scope>NUCLEOTIDE SEQUENCE [LARGE SCALE GENOMIC DNA]</scope>
    <source>
        <strain evidence="2">DSM 18733</strain>
    </source>
</reference>
<protein>
    <submittedName>
        <fullName evidence="1">Uncharacterized protein</fullName>
    </submittedName>
</protein>
<accession>A0A1H7ZYJ5</accession>